<feature type="compositionally biased region" description="Polar residues" evidence="1">
    <location>
        <begin position="1"/>
        <end position="10"/>
    </location>
</feature>
<evidence type="ECO:0000313" key="3">
    <source>
        <dbReference type="EMBL" id="KOF72517.1"/>
    </source>
</evidence>
<dbReference type="InterPro" id="IPR021661">
    <property type="entry name" value="Rap1_C"/>
</dbReference>
<dbReference type="Pfam" id="PF11626">
    <property type="entry name" value="Rap1_C"/>
    <property type="match status" value="1"/>
</dbReference>
<organism evidence="3">
    <name type="scientific">Octopus bimaculoides</name>
    <name type="common">California two-spotted octopus</name>
    <dbReference type="NCBI Taxonomy" id="37653"/>
    <lineage>
        <taxon>Eukaryota</taxon>
        <taxon>Metazoa</taxon>
        <taxon>Spiralia</taxon>
        <taxon>Lophotrochozoa</taxon>
        <taxon>Mollusca</taxon>
        <taxon>Cephalopoda</taxon>
        <taxon>Coleoidea</taxon>
        <taxon>Octopodiformes</taxon>
        <taxon>Octopoda</taxon>
        <taxon>Incirrata</taxon>
        <taxon>Octopodidae</taxon>
        <taxon>Octopus</taxon>
    </lineage>
</organism>
<sequence length="124" mass="13914">RKQKSLTNFVINEETDSSSRPKKKSNNKKVKTNEEDFAIKIINDICKNFQLDVKEVLATLGSTNGDVNQAISYIKFGPELSGVLPWTQEEDAIISSTDEQQFSGIVQKHGQVAVAERLQFLENL</sequence>
<feature type="domain" description="TRF2-interacting telomeric protein/Rap1 C-terminal" evidence="2">
    <location>
        <begin position="54"/>
        <end position="122"/>
    </location>
</feature>
<reference evidence="3" key="1">
    <citation type="submission" date="2015-07" db="EMBL/GenBank/DDBJ databases">
        <title>MeaNS - Measles Nucleotide Surveillance Program.</title>
        <authorList>
            <person name="Tran T."/>
            <person name="Druce J."/>
        </authorList>
    </citation>
    <scope>NUCLEOTIDE SEQUENCE</scope>
    <source>
        <strain evidence="3">UCB-OBI-ISO-001</strain>
        <tissue evidence="3">Gonad</tissue>
    </source>
</reference>
<dbReference type="InterPro" id="IPR038104">
    <property type="entry name" value="Rap1_C_sf"/>
</dbReference>
<evidence type="ECO:0000259" key="2">
    <source>
        <dbReference type="Pfam" id="PF11626"/>
    </source>
</evidence>
<feature type="region of interest" description="Disordered" evidence="1">
    <location>
        <begin position="1"/>
        <end position="31"/>
    </location>
</feature>
<protein>
    <recommendedName>
        <fullName evidence="2">TRF2-interacting telomeric protein/Rap1 C-terminal domain-containing protein</fullName>
    </recommendedName>
</protein>
<accession>A0A0L8G658</accession>
<dbReference type="EMBL" id="KQ423631">
    <property type="protein sequence ID" value="KOF72517.1"/>
    <property type="molecule type" value="Genomic_DNA"/>
</dbReference>
<feature type="compositionally biased region" description="Basic residues" evidence="1">
    <location>
        <begin position="20"/>
        <end position="30"/>
    </location>
</feature>
<evidence type="ECO:0000256" key="1">
    <source>
        <dbReference type="SAM" id="MobiDB-lite"/>
    </source>
</evidence>
<dbReference type="Gene3D" id="1.10.10.2170">
    <property type="match status" value="1"/>
</dbReference>
<gene>
    <name evidence="3" type="ORF">OCBIM_22039363mg</name>
</gene>
<dbReference type="AlphaFoldDB" id="A0A0L8G658"/>
<proteinExistence type="predicted"/>
<feature type="non-terminal residue" evidence="3">
    <location>
        <position position="1"/>
    </location>
</feature>
<name>A0A0L8G658_OCTBM</name>